<reference evidence="2" key="1">
    <citation type="journal article" date="2020" name="Stud. Mycol.">
        <title>101 Dothideomycetes genomes: a test case for predicting lifestyles and emergence of pathogens.</title>
        <authorList>
            <person name="Haridas S."/>
            <person name="Albert R."/>
            <person name="Binder M."/>
            <person name="Bloem J."/>
            <person name="Labutti K."/>
            <person name="Salamov A."/>
            <person name="Andreopoulos B."/>
            <person name="Baker S."/>
            <person name="Barry K."/>
            <person name="Bills G."/>
            <person name="Bluhm B."/>
            <person name="Cannon C."/>
            <person name="Castanera R."/>
            <person name="Culley D."/>
            <person name="Daum C."/>
            <person name="Ezra D."/>
            <person name="Gonzalez J."/>
            <person name="Henrissat B."/>
            <person name="Kuo A."/>
            <person name="Liang C."/>
            <person name="Lipzen A."/>
            <person name="Lutzoni F."/>
            <person name="Magnuson J."/>
            <person name="Mondo S."/>
            <person name="Nolan M."/>
            <person name="Ohm R."/>
            <person name="Pangilinan J."/>
            <person name="Park H.-J."/>
            <person name="Ramirez L."/>
            <person name="Alfaro M."/>
            <person name="Sun H."/>
            <person name="Tritt A."/>
            <person name="Yoshinaga Y."/>
            <person name="Zwiers L.-H."/>
            <person name="Turgeon B."/>
            <person name="Goodwin S."/>
            <person name="Spatafora J."/>
            <person name="Crous P."/>
            <person name="Grigoriev I."/>
        </authorList>
    </citation>
    <scope>NUCLEOTIDE SEQUENCE</scope>
    <source>
        <strain evidence="2">Tuck. ex Michener</strain>
    </source>
</reference>
<evidence type="ECO:0000256" key="1">
    <source>
        <dbReference type="SAM" id="MobiDB-lite"/>
    </source>
</evidence>
<dbReference type="Gene3D" id="3.40.50.720">
    <property type="entry name" value="NAD(P)-binding Rossmann-like Domain"/>
    <property type="match status" value="1"/>
</dbReference>
<dbReference type="PANTHER" id="PTHR43313:SF1">
    <property type="entry name" value="3BETA-HYDROXYSTEROID DEHYDROGENASE DHS-16"/>
    <property type="match status" value="1"/>
</dbReference>
<dbReference type="SUPFAM" id="SSF51735">
    <property type="entry name" value="NAD(P)-binding Rossmann-fold domains"/>
    <property type="match status" value="1"/>
</dbReference>
<dbReference type="Proteomes" id="UP000800092">
    <property type="component" value="Unassembled WGS sequence"/>
</dbReference>
<feature type="region of interest" description="Disordered" evidence="1">
    <location>
        <begin position="417"/>
        <end position="443"/>
    </location>
</feature>
<name>A0A6A6H8Q7_VIRVR</name>
<dbReference type="AlphaFoldDB" id="A0A6A6H8Q7"/>
<dbReference type="OrthoDB" id="5308060at2759"/>
<gene>
    <name evidence="2" type="ORF">EV356DRAFT_501751</name>
</gene>
<evidence type="ECO:0000313" key="2">
    <source>
        <dbReference type="EMBL" id="KAF2234514.1"/>
    </source>
</evidence>
<organism evidence="2 3">
    <name type="scientific">Viridothelium virens</name>
    <name type="common">Speckled blister lichen</name>
    <name type="synonym">Trypethelium virens</name>
    <dbReference type="NCBI Taxonomy" id="1048519"/>
    <lineage>
        <taxon>Eukaryota</taxon>
        <taxon>Fungi</taxon>
        <taxon>Dikarya</taxon>
        <taxon>Ascomycota</taxon>
        <taxon>Pezizomycotina</taxon>
        <taxon>Dothideomycetes</taxon>
        <taxon>Dothideomycetes incertae sedis</taxon>
        <taxon>Trypetheliales</taxon>
        <taxon>Trypetheliaceae</taxon>
        <taxon>Viridothelium</taxon>
    </lineage>
</organism>
<accession>A0A6A6H8Q7</accession>
<dbReference type="Pfam" id="PF08643">
    <property type="entry name" value="DUF1776"/>
    <property type="match status" value="1"/>
</dbReference>
<evidence type="ECO:0000313" key="3">
    <source>
        <dbReference type="Proteomes" id="UP000800092"/>
    </source>
</evidence>
<keyword evidence="3" id="KW-1185">Reference proteome</keyword>
<dbReference type="EMBL" id="ML991798">
    <property type="protein sequence ID" value="KAF2234514.1"/>
    <property type="molecule type" value="Genomic_DNA"/>
</dbReference>
<protein>
    <submittedName>
        <fullName evidence="2">DUF1776-domain-containing protein</fullName>
    </submittedName>
</protein>
<sequence>MSNEAQQLLDYVNDVADALDRHIDFVADSLKDAAIRVNDAWGHLSGRPAPLPPPPPPPPRLPFFGPSTSLQHLQRWVSRHRAITAALVAFFGTSALLLYRQKRAYVKKRRAKKASNGARSEVVIVAGPAESPMVKGLAADLERRGFVVYVVVGSPQDELKVQENGRLDIRPLYMDITEPASAEDAMERFSRLLLNPHHAIVGATPHKLNLAGLVIAPDLDYPIGPAVTIEPAEWADAMNIKVLGTIYTAQAFLQVLTDFRARVIMLTPNVTSSMKSPFHSVESAVIGALEGFTYSLASELATLGIHVCHLKLGNFDLSSIGGRQHVQRIPGTAVRTWPTSAQATYGRNFISHSSDASRGSPPRELYNAVFDALVQKGPRQVWRVGRGSMAYEFVGNWVPAGLVQWMLGIRKMGNHTNNDRGAETASSEDEAHSGQWEKVEGTA</sequence>
<dbReference type="PANTHER" id="PTHR43313">
    <property type="entry name" value="SHORT-CHAIN DEHYDROGENASE/REDUCTASE FAMILY 9C"/>
    <property type="match status" value="1"/>
</dbReference>
<dbReference type="InterPro" id="IPR013952">
    <property type="entry name" value="DUF1776_fun"/>
</dbReference>
<feature type="compositionally biased region" description="Basic and acidic residues" evidence="1">
    <location>
        <begin position="429"/>
        <end position="443"/>
    </location>
</feature>
<proteinExistence type="predicted"/>
<dbReference type="InterPro" id="IPR036291">
    <property type="entry name" value="NAD(P)-bd_dom_sf"/>
</dbReference>